<proteinExistence type="predicted"/>
<dbReference type="EMBL" id="CP078077">
    <property type="protein sequence ID" value="UPL14638.1"/>
    <property type="molecule type" value="Genomic_DNA"/>
</dbReference>
<dbReference type="RefSeq" id="WP_247955520.1">
    <property type="nucleotide sequence ID" value="NZ_CP078077.1"/>
</dbReference>
<dbReference type="Proteomes" id="UP000831963">
    <property type="component" value="Chromosome"/>
</dbReference>
<sequence length="213" mass="22931">MSVEQATGHRVWQRMPQGWIEFRALGDRSPDEWLERYLEGGKGWLPDEAREAIVAGFHEGVRTFADTGFDFAGVSIVLGERPAVSFLCTNVVVTGPEDTADAVSLHRLLPLGRFGDDATAETFASPDGRVGTVTSGLVSRGGMDAVMTVGEIRLPDEAGTVVVMGMCSDPAQRQELAVMTAFALSMTQYLPEGVEPQLPEGARFETPLDDGLT</sequence>
<organism evidence="1 2">
    <name type="scientific">Microbacterium galbinum</name>
    <dbReference type="NCBI Taxonomy" id="2851646"/>
    <lineage>
        <taxon>Bacteria</taxon>
        <taxon>Bacillati</taxon>
        <taxon>Actinomycetota</taxon>
        <taxon>Actinomycetes</taxon>
        <taxon>Micrococcales</taxon>
        <taxon>Microbacteriaceae</taxon>
        <taxon>Microbacterium</taxon>
    </lineage>
</organism>
<evidence type="ECO:0000313" key="1">
    <source>
        <dbReference type="EMBL" id="UPL14638.1"/>
    </source>
</evidence>
<reference evidence="1 2" key="1">
    <citation type="submission" date="2021-06" db="EMBL/GenBank/DDBJ databases">
        <title>Genome-based taxonomic framework of Microbacterium strains isolated from marine environment, the description of four new species and reclassification of four preexisting species.</title>
        <authorList>
            <person name="Lee S.D."/>
            <person name="Kim S.-M."/>
            <person name="Byeon Y.-S."/>
            <person name="Yang H.L."/>
            <person name="Kim I.S."/>
        </authorList>
    </citation>
    <scope>NUCLEOTIDE SEQUENCE [LARGE SCALE GENOMIC DNA]</scope>
    <source>
        <strain evidence="1 2">SSW1-36</strain>
    </source>
</reference>
<name>A0ABY4ITF6_9MICO</name>
<gene>
    <name evidence="1" type="ORF">KV396_09170</name>
</gene>
<accession>A0ABY4ITF6</accession>
<evidence type="ECO:0000313" key="2">
    <source>
        <dbReference type="Proteomes" id="UP000831963"/>
    </source>
</evidence>
<keyword evidence="2" id="KW-1185">Reference proteome</keyword>
<protein>
    <submittedName>
        <fullName evidence="1">Uncharacterized protein</fullName>
    </submittedName>
</protein>